<feature type="transmembrane region" description="Helical" evidence="1">
    <location>
        <begin position="117"/>
        <end position="138"/>
    </location>
</feature>
<organism evidence="2 3">
    <name type="scientific">Bacillus songklensis</name>
    <dbReference type="NCBI Taxonomy" id="1069116"/>
    <lineage>
        <taxon>Bacteria</taxon>
        <taxon>Bacillati</taxon>
        <taxon>Bacillota</taxon>
        <taxon>Bacilli</taxon>
        <taxon>Bacillales</taxon>
        <taxon>Bacillaceae</taxon>
        <taxon>Bacillus</taxon>
    </lineage>
</organism>
<feature type="transmembrane region" description="Helical" evidence="1">
    <location>
        <begin position="191"/>
        <end position="212"/>
    </location>
</feature>
<evidence type="ECO:0000256" key="1">
    <source>
        <dbReference type="SAM" id="Phobius"/>
    </source>
</evidence>
<keyword evidence="3" id="KW-1185">Reference proteome</keyword>
<dbReference type="Proteomes" id="UP001595752">
    <property type="component" value="Unassembled WGS sequence"/>
</dbReference>
<keyword evidence="1" id="KW-1133">Transmembrane helix</keyword>
<name>A0ABV8B2A0_9BACI</name>
<evidence type="ECO:0008006" key="4">
    <source>
        <dbReference type="Google" id="ProtNLM"/>
    </source>
</evidence>
<feature type="transmembrane region" description="Helical" evidence="1">
    <location>
        <begin position="20"/>
        <end position="44"/>
    </location>
</feature>
<sequence>MKTFKESFKLYTRNVEHIFLLSLTVLLPFFLFQTLIVNQVYIAASNTPFLFVGDITNSVYMLLFSIVTQLPFIQFALSDLEGEEGRLKKSYGIFLKYGFSMFLFGLCYVSVVLTGMLLFIIPGIIAAVLLFLTPYMTVMSGKPARQTWKVTFRLGKRKFFPIFLIVLLTALVEFMIGFVLMNMVATVTTSYLAIILSQAVVNMIIFPFVVIFTTLNVREWHDELVFQAK</sequence>
<feature type="transmembrane region" description="Helical" evidence="1">
    <location>
        <begin position="59"/>
        <end position="78"/>
    </location>
</feature>
<feature type="transmembrane region" description="Helical" evidence="1">
    <location>
        <begin position="159"/>
        <end position="185"/>
    </location>
</feature>
<protein>
    <recommendedName>
        <fullName evidence="4">Glycerophosphoryl diester phosphodiesterase membrane domain-containing protein</fullName>
    </recommendedName>
</protein>
<proteinExistence type="predicted"/>
<comment type="caution">
    <text evidence="2">The sequence shown here is derived from an EMBL/GenBank/DDBJ whole genome shotgun (WGS) entry which is preliminary data.</text>
</comment>
<reference evidence="3" key="1">
    <citation type="journal article" date="2019" name="Int. J. Syst. Evol. Microbiol.">
        <title>The Global Catalogue of Microorganisms (GCM) 10K type strain sequencing project: providing services to taxonomists for standard genome sequencing and annotation.</title>
        <authorList>
            <consortium name="The Broad Institute Genomics Platform"/>
            <consortium name="The Broad Institute Genome Sequencing Center for Infectious Disease"/>
            <person name="Wu L."/>
            <person name="Ma J."/>
        </authorList>
    </citation>
    <scope>NUCLEOTIDE SEQUENCE [LARGE SCALE GENOMIC DNA]</scope>
    <source>
        <strain evidence="3">CCUG 61889</strain>
    </source>
</reference>
<feature type="transmembrane region" description="Helical" evidence="1">
    <location>
        <begin position="90"/>
        <end position="111"/>
    </location>
</feature>
<dbReference type="EMBL" id="JBHRZT010000052">
    <property type="protein sequence ID" value="MFC3884372.1"/>
    <property type="molecule type" value="Genomic_DNA"/>
</dbReference>
<keyword evidence="1" id="KW-0472">Membrane</keyword>
<evidence type="ECO:0000313" key="2">
    <source>
        <dbReference type="EMBL" id="MFC3884372.1"/>
    </source>
</evidence>
<gene>
    <name evidence="2" type="ORF">ACFOU2_13030</name>
</gene>
<keyword evidence="1" id="KW-0812">Transmembrane</keyword>
<dbReference type="RefSeq" id="WP_377915756.1">
    <property type="nucleotide sequence ID" value="NZ_JBHRZT010000052.1"/>
</dbReference>
<accession>A0ABV8B2A0</accession>
<evidence type="ECO:0000313" key="3">
    <source>
        <dbReference type="Proteomes" id="UP001595752"/>
    </source>
</evidence>